<reference evidence="1" key="1">
    <citation type="journal article" date="2014" name="Nat. Genet.">
        <title>The genome of the stress-tolerant wild tomato species Solanum pennellii.</title>
        <authorList>
            <person name="Bolger A."/>
            <person name="Scossa F."/>
            <person name="Bolger M.E."/>
            <person name="Lanz C."/>
            <person name="Maumus F."/>
            <person name="Tohge T."/>
            <person name="Quesneville H."/>
            <person name="Alseekh S."/>
            <person name="Sorensen I."/>
            <person name="Lichtenstein G."/>
            <person name="Fich E.A."/>
            <person name="Conte M."/>
            <person name="Keller H."/>
            <person name="Schneeberger K."/>
            <person name="Schwacke R."/>
            <person name="Ofner I."/>
            <person name="Vrebalov J."/>
            <person name="Xu Y."/>
            <person name="Osorio S."/>
            <person name="Aflitos S.A."/>
            <person name="Schijlen E."/>
            <person name="Jimenez-Gomez J.M."/>
            <person name="Ryngajllo M."/>
            <person name="Kimura S."/>
            <person name="Kumar R."/>
            <person name="Koenig D."/>
            <person name="Headland L.R."/>
            <person name="Maloof J.N."/>
            <person name="Sinha N."/>
            <person name="van Ham R.C."/>
            <person name="Lankhorst R.K."/>
            <person name="Mao L."/>
            <person name="Vogel A."/>
            <person name="Arsova B."/>
            <person name="Panstruga R."/>
            <person name="Fei Z."/>
            <person name="Rose J.K."/>
            <person name="Zamir D."/>
            <person name="Carrari F."/>
            <person name="Giovannoni J.J."/>
            <person name="Weigel D."/>
            <person name="Usadel B."/>
            <person name="Fernie A.R."/>
        </authorList>
    </citation>
    <scope>NUCLEOTIDE SEQUENCE [LARGE SCALE GENOMIC DNA]</scope>
    <source>
        <strain evidence="1">cv. LA0716</strain>
    </source>
</reference>
<protein>
    <submittedName>
        <fullName evidence="2">Actin-related protein 8-like</fullName>
    </submittedName>
</protein>
<evidence type="ECO:0000313" key="1">
    <source>
        <dbReference type="Proteomes" id="UP000694930"/>
    </source>
</evidence>
<sequence>MHQVGVKATEIGALKVMEFLTKQLEDHNIYYGKYFTDKALREEAMGSSTAANFLHSCKMSCYVAQDYEAELSSKDSKLSLVLPDDSNITLSVERFRTGEVLFRPYLARMNAMSLQDVVTSCIKNCHEAIVADDDKWYKTIVLAGGCACMPGLAGRLEKEVLGLLPPSMTSGIRVLPPPYGTDSAWFGALSIGNLSTFPTSWCQQRS</sequence>
<dbReference type="PANTHER" id="PTHR11937">
    <property type="entry name" value="ACTIN"/>
    <property type="match status" value="1"/>
</dbReference>
<evidence type="ECO:0000313" key="2">
    <source>
        <dbReference type="RefSeq" id="XP_027769534.1"/>
    </source>
</evidence>
<dbReference type="GeneID" id="114075243"/>
<gene>
    <name evidence="2" type="primary">LOC114075243</name>
</gene>
<dbReference type="InterPro" id="IPR004000">
    <property type="entry name" value="Actin"/>
</dbReference>
<dbReference type="Proteomes" id="UP000694930">
    <property type="component" value="Chromosome 12"/>
</dbReference>
<proteinExistence type="predicted"/>
<dbReference type="SUPFAM" id="SSF53067">
    <property type="entry name" value="Actin-like ATPase domain"/>
    <property type="match status" value="1"/>
</dbReference>
<organism evidence="1 2">
    <name type="scientific">Solanum pennellii</name>
    <name type="common">Tomato</name>
    <name type="synonym">Lycopersicon pennellii</name>
    <dbReference type="NCBI Taxonomy" id="28526"/>
    <lineage>
        <taxon>Eukaryota</taxon>
        <taxon>Viridiplantae</taxon>
        <taxon>Streptophyta</taxon>
        <taxon>Embryophyta</taxon>
        <taxon>Tracheophyta</taxon>
        <taxon>Spermatophyta</taxon>
        <taxon>Magnoliopsida</taxon>
        <taxon>eudicotyledons</taxon>
        <taxon>Gunneridae</taxon>
        <taxon>Pentapetalae</taxon>
        <taxon>asterids</taxon>
        <taxon>lamiids</taxon>
        <taxon>Solanales</taxon>
        <taxon>Solanaceae</taxon>
        <taxon>Solanoideae</taxon>
        <taxon>Solaneae</taxon>
        <taxon>Solanum</taxon>
        <taxon>Solanum subgen. Lycopersicon</taxon>
    </lineage>
</organism>
<dbReference type="InterPro" id="IPR043129">
    <property type="entry name" value="ATPase_NBD"/>
</dbReference>
<name>A0ABM1V1B6_SOLPN</name>
<reference evidence="2" key="2">
    <citation type="submission" date="2025-08" db="UniProtKB">
        <authorList>
            <consortium name="RefSeq"/>
        </authorList>
    </citation>
    <scope>IDENTIFICATION</scope>
</reference>
<dbReference type="Gene3D" id="3.90.640.10">
    <property type="entry name" value="Actin, Chain A, domain 4"/>
    <property type="match status" value="1"/>
</dbReference>
<dbReference type="Pfam" id="PF00022">
    <property type="entry name" value="Actin"/>
    <property type="match status" value="1"/>
</dbReference>
<dbReference type="RefSeq" id="XP_027769534.1">
    <property type="nucleotide sequence ID" value="XM_027913733.1"/>
</dbReference>
<dbReference type="Gene3D" id="3.30.420.40">
    <property type="match status" value="2"/>
</dbReference>
<keyword evidence="1" id="KW-1185">Reference proteome</keyword>
<accession>A0ABM1V1B6</accession>